<dbReference type="PANTHER" id="PTHR40761">
    <property type="entry name" value="CONSERVED INTEGRAL MEMBRANE ALANINE VALINE AND LEUCINE RICH PROTEIN-RELATED"/>
    <property type="match status" value="1"/>
</dbReference>
<keyword evidence="2" id="KW-0472">Membrane</keyword>
<feature type="transmembrane region" description="Helical" evidence="2">
    <location>
        <begin position="107"/>
        <end position="125"/>
    </location>
</feature>
<feature type="transmembrane region" description="Helical" evidence="2">
    <location>
        <begin position="206"/>
        <end position="223"/>
    </location>
</feature>
<evidence type="ECO:0000313" key="5">
    <source>
        <dbReference type="Proteomes" id="UP000198280"/>
    </source>
</evidence>
<evidence type="ECO:0000256" key="3">
    <source>
        <dbReference type="SAM" id="SignalP"/>
    </source>
</evidence>
<keyword evidence="2" id="KW-1133">Transmembrane helix</keyword>
<dbReference type="NCBIfam" id="NF038012">
    <property type="entry name" value="DMT_1"/>
    <property type="match status" value="1"/>
</dbReference>
<keyword evidence="2" id="KW-0812">Transmembrane</keyword>
<evidence type="ECO:0008006" key="6">
    <source>
        <dbReference type="Google" id="ProtNLM"/>
    </source>
</evidence>
<feature type="chain" id="PRO_5012534361" description="EamA-like transporter family protein" evidence="3">
    <location>
        <begin position="22"/>
        <end position="312"/>
    </location>
</feature>
<reference evidence="4 5" key="1">
    <citation type="submission" date="2017-06" db="EMBL/GenBank/DDBJ databases">
        <authorList>
            <person name="Kim H.J."/>
            <person name="Triplett B.A."/>
        </authorList>
    </citation>
    <scope>NUCLEOTIDE SEQUENCE [LARGE SCALE GENOMIC DNA]</scope>
    <source>
        <strain evidence="4 5">CGMCC 4.1858</strain>
    </source>
</reference>
<feature type="compositionally biased region" description="Basic residues" evidence="1">
    <location>
        <begin position="302"/>
        <end position="312"/>
    </location>
</feature>
<keyword evidence="5" id="KW-1185">Reference proteome</keyword>
<evidence type="ECO:0000256" key="2">
    <source>
        <dbReference type="SAM" id="Phobius"/>
    </source>
</evidence>
<organism evidence="4 5">
    <name type="scientific">Actinacidiphila glaucinigra</name>
    <dbReference type="NCBI Taxonomy" id="235986"/>
    <lineage>
        <taxon>Bacteria</taxon>
        <taxon>Bacillati</taxon>
        <taxon>Actinomycetota</taxon>
        <taxon>Actinomycetes</taxon>
        <taxon>Kitasatosporales</taxon>
        <taxon>Streptomycetaceae</taxon>
        <taxon>Actinacidiphila</taxon>
    </lineage>
</organism>
<feature type="transmembrane region" description="Helical" evidence="2">
    <location>
        <begin position="55"/>
        <end position="86"/>
    </location>
</feature>
<keyword evidence="3" id="KW-0732">Signal</keyword>
<feature type="transmembrane region" description="Helical" evidence="2">
    <location>
        <begin position="145"/>
        <end position="162"/>
    </location>
</feature>
<dbReference type="OrthoDB" id="3822427at2"/>
<feature type="transmembrane region" description="Helical" evidence="2">
    <location>
        <begin position="169"/>
        <end position="186"/>
    </location>
</feature>
<evidence type="ECO:0000256" key="1">
    <source>
        <dbReference type="SAM" id="MobiDB-lite"/>
    </source>
</evidence>
<evidence type="ECO:0000313" key="4">
    <source>
        <dbReference type="EMBL" id="SNS42267.1"/>
    </source>
</evidence>
<feature type="region of interest" description="Disordered" evidence="1">
    <location>
        <begin position="288"/>
        <end position="312"/>
    </location>
</feature>
<gene>
    <name evidence="4" type="ORF">SAMN05216252_105425</name>
</gene>
<dbReference type="Proteomes" id="UP000198280">
    <property type="component" value="Unassembled WGS sequence"/>
</dbReference>
<dbReference type="EMBL" id="FZOF01000005">
    <property type="protein sequence ID" value="SNS42267.1"/>
    <property type="molecule type" value="Genomic_DNA"/>
</dbReference>
<accession>A0A239ECC9</accession>
<dbReference type="AlphaFoldDB" id="A0A239ECC9"/>
<sequence>MPVLTVVLALLAALANGAASALQRRAALQQEEEECAGHGLRGRLRHLLELVRRPFWAAGMAALVVSGALQASALAVGALSVVQPLMATELLFTLMAGSLAFARRPDAGTWLWFLALAGGLALFLGTARPSGGEAQALPGTWPRTAVPLALLVLVLWLVGRALSGGARACVLGCATAVCFACTAALIKDVTGLVPDGLPRVFASWQLYAAGAVGLLSLLLLQVTLRAGSLAASQPALTIGDAVVSVALGWVLFEERIALGAHVVPEAAGVVLMAAGAVGLSRSPAVAGGWDVPRGHGPGTARDRHRPVHGGPR</sequence>
<protein>
    <recommendedName>
        <fullName evidence="6">EamA-like transporter family protein</fullName>
    </recommendedName>
</protein>
<dbReference type="PANTHER" id="PTHR40761:SF1">
    <property type="entry name" value="CONSERVED INTEGRAL MEMBRANE ALANINE VALINE AND LEUCINE RICH PROTEIN-RELATED"/>
    <property type="match status" value="1"/>
</dbReference>
<dbReference type="RefSeq" id="WP_089223964.1">
    <property type="nucleotide sequence ID" value="NZ_FZOF01000005.1"/>
</dbReference>
<name>A0A239ECC9_9ACTN</name>
<feature type="signal peptide" evidence="3">
    <location>
        <begin position="1"/>
        <end position="21"/>
    </location>
</feature>
<proteinExistence type="predicted"/>